<gene>
    <name evidence="1" type="ORF">QI30_09065</name>
</gene>
<comment type="caution">
    <text evidence="1">The sequence shown here is derived from an EMBL/GenBank/DDBJ whole genome shotgun (WGS) entry which is preliminary data.</text>
</comment>
<evidence type="ECO:0000313" key="1">
    <source>
        <dbReference type="EMBL" id="RUS55790.1"/>
    </source>
</evidence>
<organism evidence="1 2">
    <name type="scientific">Candidatus Kurthia intestinigallinarum</name>
    <dbReference type="NCBI Taxonomy" id="1562256"/>
    <lineage>
        <taxon>Bacteria</taxon>
        <taxon>Bacillati</taxon>
        <taxon>Bacillota</taxon>
        <taxon>Bacilli</taxon>
        <taxon>Bacillales</taxon>
        <taxon>Caryophanaceae</taxon>
        <taxon>Kurthia</taxon>
    </lineage>
</organism>
<dbReference type="GO" id="GO:0016740">
    <property type="term" value="F:transferase activity"/>
    <property type="evidence" value="ECO:0007669"/>
    <property type="project" value="UniProtKB-KW"/>
</dbReference>
<dbReference type="InterPro" id="IPR016181">
    <property type="entry name" value="Acyl_CoA_acyltransferase"/>
</dbReference>
<dbReference type="SUPFAM" id="SSF55729">
    <property type="entry name" value="Acyl-CoA N-acyltransferases (Nat)"/>
    <property type="match status" value="1"/>
</dbReference>
<evidence type="ECO:0000313" key="2">
    <source>
        <dbReference type="Proteomes" id="UP000288623"/>
    </source>
</evidence>
<protein>
    <submittedName>
        <fullName evidence="1">Acetyltransferase</fullName>
    </submittedName>
</protein>
<sequence length="341" mass="39803">MNLSDPFFNTLKADYAEFEDWYNRKGDNEAFYYEDEDGIQAFLYLKCEEEALIDIYPELPQKKRIKIGTLKINAHGTKFGDRFIKKAIDYALLNNTNQLYVTVFSKHQGLITLLKKYGFAKHGTKTTTNGIEEVLIKDINPNSYSENNLPSENYPLISKKANSWILAIYPEWHSRLFPDSILYTERTEDIVADVSYSNSIEKVYICRMSDVQKIKEYDQLVIYRTKESGKNAEYSALASSICTVVEVKSKEDFNNVDEVIDYCLPYSIFTEEEIRQQYQYKNMFVIKMLYSYSLPKRVIRKYLIEECGIDRNSYWGIINLTEHQFGKILELGDAHEGIIVD</sequence>
<keyword evidence="2" id="KW-1185">Reference proteome</keyword>
<name>A0A433RUF9_9BACL</name>
<dbReference type="Gene3D" id="3.40.630.30">
    <property type="match status" value="1"/>
</dbReference>
<dbReference type="AlphaFoldDB" id="A0A433RUF9"/>
<proteinExistence type="predicted"/>
<accession>A0A433RUF9</accession>
<keyword evidence="1" id="KW-0808">Transferase</keyword>
<reference evidence="1 2" key="1">
    <citation type="submission" date="2014-11" db="EMBL/GenBank/DDBJ databases">
        <title>Genome sequence and analysis of novel Kurthia sp.</title>
        <authorList>
            <person name="Lawson J.N."/>
            <person name="Gonzalez J.E."/>
            <person name="Rinauldi L."/>
            <person name="Xuan Z."/>
            <person name="Firman A."/>
            <person name="Shaddox L."/>
            <person name="Trudeau A."/>
            <person name="Shah S."/>
            <person name="Reiman D."/>
        </authorList>
    </citation>
    <scope>NUCLEOTIDE SEQUENCE [LARGE SCALE GENOMIC DNA]</scope>
    <source>
        <strain evidence="1 2">3B1D</strain>
    </source>
</reference>
<dbReference type="EMBL" id="JTFC01000031">
    <property type="protein sequence ID" value="RUS55790.1"/>
    <property type="molecule type" value="Genomic_DNA"/>
</dbReference>
<dbReference type="Proteomes" id="UP000288623">
    <property type="component" value="Unassembled WGS sequence"/>
</dbReference>